<organism evidence="3 4">
    <name type="scientific">Flavilitoribacter nigricans (strain ATCC 23147 / DSM 23189 / NBRC 102662 / NCIMB 1420 / SS-2)</name>
    <name type="common">Lewinella nigricans</name>
    <dbReference type="NCBI Taxonomy" id="1122177"/>
    <lineage>
        <taxon>Bacteria</taxon>
        <taxon>Pseudomonadati</taxon>
        <taxon>Bacteroidota</taxon>
        <taxon>Saprospiria</taxon>
        <taxon>Saprospirales</taxon>
        <taxon>Lewinellaceae</taxon>
        <taxon>Flavilitoribacter</taxon>
    </lineage>
</organism>
<feature type="domain" description="Beta-lactamase-related" evidence="2">
    <location>
        <begin position="47"/>
        <end position="351"/>
    </location>
</feature>
<name>A0A2D0NJW1_FLAN2</name>
<dbReference type="EMBL" id="PDUD01000001">
    <property type="protein sequence ID" value="PHN08656.1"/>
    <property type="molecule type" value="Genomic_DNA"/>
</dbReference>
<dbReference type="InterPro" id="IPR001466">
    <property type="entry name" value="Beta-lactam-related"/>
</dbReference>
<dbReference type="SUPFAM" id="SSF56601">
    <property type="entry name" value="beta-lactamase/transpeptidase-like"/>
    <property type="match status" value="1"/>
</dbReference>
<keyword evidence="4" id="KW-1185">Reference proteome</keyword>
<dbReference type="Proteomes" id="UP000223913">
    <property type="component" value="Unassembled WGS sequence"/>
</dbReference>
<dbReference type="RefSeq" id="WP_099148246.1">
    <property type="nucleotide sequence ID" value="NZ_PDUD01000001.1"/>
</dbReference>
<dbReference type="PANTHER" id="PTHR46825">
    <property type="entry name" value="D-ALANYL-D-ALANINE-CARBOXYPEPTIDASE/ENDOPEPTIDASE AMPH"/>
    <property type="match status" value="1"/>
</dbReference>
<feature type="signal peptide" evidence="1">
    <location>
        <begin position="1"/>
        <end position="27"/>
    </location>
</feature>
<accession>A0A2D0NJW1</accession>
<evidence type="ECO:0000259" key="2">
    <source>
        <dbReference type="Pfam" id="PF00144"/>
    </source>
</evidence>
<dbReference type="InterPro" id="IPR050491">
    <property type="entry name" value="AmpC-like"/>
</dbReference>
<gene>
    <name evidence="3" type="ORF">CRP01_01725</name>
</gene>
<sequence length="561" mass="62709">MQTFPKAVFRSLLLGLIALSFAPLALAQPAPEDLEAKVDELIGIPADDYRPGSAVLVVKDGEVLLNKGYGLANLPHRVPVTPTTVFDLASVSKQFAGFAIAKLVVDGQIDLKDDIRKYIPELPDFGSTITIDHLVHHTSGVRDWTNTLHLAGWSFDDVISFEQILNMAYRQEKLNFTPGAEYSYSNTGYNLLAELVQRVSGLSFREWTDQHIFQPLGMTDTRFLDDHTEVVPRRASGYYRAQDGNYHASPNNLMALGSSSLFSTTTDLAYWVMHLANPKPEMKAIVERMMQTSPLNDGKPNNYAFGLSVGSFRTTPSVNHSGSWASFRTYLLVLPEENLSVVVLNNYSSNPGATARTIASWFVEAPEETPEEEKAVLPDPPQLSAADLDRYTGTYRLGPGWYVTLTRQGKQLWTQATNESNFPMTLLAKDLFRIDAYSGRTMEFFAGAEGKIIHLVYSGMECPKMEQPLGAEDKALDEYTGRYVSRELLTEYEVMLDGDQLKLRHHRLGELGLSPAYGDDFVGSQWFISSVEFYRDEDGTVQGFRVTSGRARLQDFRKTSR</sequence>
<dbReference type="PANTHER" id="PTHR46825:SF9">
    <property type="entry name" value="BETA-LACTAMASE-RELATED DOMAIN-CONTAINING PROTEIN"/>
    <property type="match status" value="1"/>
</dbReference>
<dbReference type="AlphaFoldDB" id="A0A2D0NJW1"/>
<dbReference type="Gene3D" id="3.40.710.10">
    <property type="entry name" value="DD-peptidase/beta-lactamase superfamily"/>
    <property type="match status" value="1"/>
</dbReference>
<keyword evidence="1" id="KW-0732">Signal</keyword>
<dbReference type="Pfam" id="PF00144">
    <property type="entry name" value="Beta-lactamase"/>
    <property type="match status" value="1"/>
</dbReference>
<evidence type="ECO:0000256" key="1">
    <source>
        <dbReference type="SAM" id="SignalP"/>
    </source>
</evidence>
<comment type="caution">
    <text evidence="3">The sequence shown here is derived from an EMBL/GenBank/DDBJ whole genome shotgun (WGS) entry which is preliminary data.</text>
</comment>
<evidence type="ECO:0000313" key="4">
    <source>
        <dbReference type="Proteomes" id="UP000223913"/>
    </source>
</evidence>
<feature type="chain" id="PRO_5013039445" description="Beta-lactamase-related domain-containing protein" evidence="1">
    <location>
        <begin position="28"/>
        <end position="561"/>
    </location>
</feature>
<reference evidence="3 4" key="1">
    <citation type="submission" date="2017-10" db="EMBL/GenBank/DDBJ databases">
        <title>The draft genome sequence of Lewinella nigricans NBRC 102662.</title>
        <authorList>
            <person name="Wang K."/>
        </authorList>
    </citation>
    <scope>NUCLEOTIDE SEQUENCE [LARGE SCALE GENOMIC DNA]</scope>
    <source>
        <strain evidence="3 4">NBRC 102662</strain>
    </source>
</reference>
<evidence type="ECO:0000313" key="3">
    <source>
        <dbReference type="EMBL" id="PHN08656.1"/>
    </source>
</evidence>
<protein>
    <recommendedName>
        <fullName evidence="2">Beta-lactamase-related domain-containing protein</fullName>
    </recommendedName>
</protein>
<proteinExistence type="predicted"/>
<dbReference type="OrthoDB" id="9793489at2"/>
<dbReference type="InterPro" id="IPR012338">
    <property type="entry name" value="Beta-lactam/transpept-like"/>
</dbReference>